<protein>
    <submittedName>
        <fullName evidence="1">Uncharacterized protein</fullName>
    </submittedName>
</protein>
<dbReference type="Proteomes" id="UP000439965">
    <property type="component" value="Unassembled WGS sequence"/>
</dbReference>
<accession>A0A6I4XEB4</accession>
<proteinExistence type="predicted"/>
<evidence type="ECO:0000313" key="1">
    <source>
        <dbReference type="EMBL" id="MXS26434.1"/>
    </source>
</evidence>
<name>A0A6I4XEB4_ENTGA</name>
<evidence type="ECO:0000313" key="2">
    <source>
        <dbReference type="Proteomes" id="UP000439965"/>
    </source>
</evidence>
<reference evidence="1 2" key="1">
    <citation type="submission" date="2019-04" db="EMBL/GenBank/DDBJ databases">
        <title>Step-wise assembly of the neonatal virome modulated by breast feeding.</title>
        <authorList>
            <person name="Liang G."/>
            <person name="Bushman F."/>
        </authorList>
    </citation>
    <scope>NUCLEOTIDE SEQUENCE [LARGE SCALE GENOMIC DNA]</scope>
    <source>
        <strain evidence="1 2">E3404</strain>
    </source>
</reference>
<comment type="caution">
    <text evidence="1">The sequence shown here is derived from an EMBL/GenBank/DDBJ whole genome shotgun (WGS) entry which is preliminary data.</text>
</comment>
<dbReference type="RefSeq" id="WP_003125738.1">
    <property type="nucleotide sequence ID" value="NZ_CP116510.1"/>
</dbReference>
<dbReference type="AlphaFoldDB" id="A0A6I4XEB4"/>
<gene>
    <name evidence="1" type="ORF">GTI89_10225</name>
</gene>
<organism evidence="1 2">
    <name type="scientific">Enterococcus gallinarum</name>
    <dbReference type="NCBI Taxonomy" id="1353"/>
    <lineage>
        <taxon>Bacteria</taxon>
        <taxon>Bacillati</taxon>
        <taxon>Bacillota</taxon>
        <taxon>Bacilli</taxon>
        <taxon>Lactobacillales</taxon>
        <taxon>Enterococcaceae</taxon>
        <taxon>Enterococcus</taxon>
    </lineage>
</organism>
<sequence>MQEVFFWKQISLWADYKKLFFVPNNGVLCLDRLRIIKTKEKKEQEEFFQNGKRIKGLFLSLSDEKDYKKVNRFKKKLIKILANSHSYL</sequence>
<dbReference type="EMBL" id="WVTI01000008">
    <property type="protein sequence ID" value="MXS26434.1"/>
    <property type="molecule type" value="Genomic_DNA"/>
</dbReference>